<proteinExistence type="predicted"/>
<dbReference type="InterPro" id="IPR039278">
    <property type="entry name" value="Red1"/>
</dbReference>
<feature type="region of interest" description="Disordered" evidence="1">
    <location>
        <begin position="99"/>
        <end position="155"/>
    </location>
</feature>
<evidence type="ECO:0000256" key="1">
    <source>
        <dbReference type="SAM" id="MobiDB-lite"/>
    </source>
</evidence>
<organism evidence="3 4">
    <name type="scientific">Aristolochia fimbriata</name>
    <name type="common">White veined hardy Dutchman's pipe vine</name>
    <dbReference type="NCBI Taxonomy" id="158543"/>
    <lineage>
        <taxon>Eukaryota</taxon>
        <taxon>Viridiplantae</taxon>
        <taxon>Streptophyta</taxon>
        <taxon>Embryophyta</taxon>
        <taxon>Tracheophyta</taxon>
        <taxon>Spermatophyta</taxon>
        <taxon>Magnoliopsida</taxon>
        <taxon>Magnoliidae</taxon>
        <taxon>Piperales</taxon>
        <taxon>Aristolochiaceae</taxon>
        <taxon>Aristolochia</taxon>
    </lineage>
</organism>
<dbReference type="InterPro" id="IPR019607">
    <property type="entry name" value="Putative_zinc-finger_domain"/>
</dbReference>
<feature type="region of interest" description="Disordered" evidence="1">
    <location>
        <begin position="269"/>
        <end position="321"/>
    </location>
</feature>
<reference evidence="3 4" key="1">
    <citation type="submission" date="2021-07" db="EMBL/GenBank/DDBJ databases">
        <title>The Aristolochia fimbriata genome: insights into angiosperm evolution, floral development and chemical biosynthesis.</title>
        <authorList>
            <person name="Jiao Y."/>
        </authorList>
    </citation>
    <scope>NUCLEOTIDE SEQUENCE [LARGE SCALE GENOMIC DNA]</scope>
    <source>
        <strain evidence="3">IBCAS-2021</strain>
        <tissue evidence="3">Leaf</tissue>
    </source>
</reference>
<dbReference type="EMBL" id="JAINDJ010000006">
    <property type="protein sequence ID" value="KAG9445139.1"/>
    <property type="molecule type" value="Genomic_DNA"/>
</dbReference>
<dbReference type="InterPro" id="IPR011990">
    <property type="entry name" value="TPR-like_helical_dom_sf"/>
</dbReference>
<evidence type="ECO:0000313" key="3">
    <source>
        <dbReference type="EMBL" id="KAG9445139.1"/>
    </source>
</evidence>
<dbReference type="SUPFAM" id="SSF48452">
    <property type="entry name" value="TPR-like"/>
    <property type="match status" value="1"/>
</dbReference>
<feature type="compositionally biased region" description="Acidic residues" evidence="1">
    <location>
        <begin position="33"/>
        <end position="46"/>
    </location>
</feature>
<name>A0AAV7E938_ARIFI</name>
<gene>
    <name evidence="3" type="ORF">H6P81_016479</name>
</gene>
<dbReference type="GO" id="GO:0005634">
    <property type="term" value="C:nucleus"/>
    <property type="evidence" value="ECO:0007669"/>
    <property type="project" value="TreeGrafter"/>
</dbReference>
<feature type="region of interest" description="Disordered" evidence="1">
    <location>
        <begin position="783"/>
        <end position="838"/>
    </location>
</feature>
<feature type="compositionally biased region" description="Basic and acidic residues" evidence="1">
    <location>
        <begin position="799"/>
        <end position="813"/>
    </location>
</feature>
<dbReference type="PANTHER" id="PTHR21563:SF3">
    <property type="entry name" value="ZINC FINGER C3H1 DOMAIN-CONTAINING PROTEIN"/>
    <property type="match status" value="1"/>
</dbReference>
<feature type="compositionally biased region" description="Polar residues" evidence="1">
    <location>
        <begin position="48"/>
        <end position="57"/>
    </location>
</feature>
<feature type="region of interest" description="Disordered" evidence="1">
    <location>
        <begin position="13"/>
        <end position="75"/>
    </location>
</feature>
<dbReference type="Gene3D" id="1.25.40.10">
    <property type="entry name" value="Tetratricopeptide repeat domain"/>
    <property type="match status" value="1"/>
</dbReference>
<comment type="caution">
    <text evidence="3">The sequence shown here is derived from an EMBL/GenBank/DDBJ whole genome shotgun (WGS) entry which is preliminary data.</text>
</comment>
<dbReference type="GO" id="GO:0000178">
    <property type="term" value="C:exosome (RNase complex)"/>
    <property type="evidence" value="ECO:0007669"/>
    <property type="project" value="TreeGrafter"/>
</dbReference>
<feature type="domain" description="Putative zinc-finger" evidence="2">
    <location>
        <begin position="923"/>
        <end position="941"/>
    </location>
</feature>
<accession>A0AAV7E938</accession>
<dbReference type="PANTHER" id="PTHR21563">
    <property type="entry name" value="ZINC FINGER C3H1 DOMAIN-CONTAINING PROTEIN"/>
    <property type="match status" value="1"/>
</dbReference>
<sequence length="1723" mass="192704">MAEIDELRARVIASMPVSANPDPTGGDRNVDGDKEEGELSSSDDEALISSQRIQLATSKAAEPQTVGNQNGVDHISGQGKYIYKSKLASTFHAPDTHSFYSKHAEKKQLPSKRSSYLTSKGHAPPNANDKFVIKFSDETESDSDEGQPSKAEVELETKYKTSGLDGLKKLEASALPKPNVVPQAGKNHFRVMQKKIPSTHASISAVPQIKHLSSWTSQAFLSEKDPYVRKHESNKMVAGKRRGYMQVADSTHGELESLRQQIAMRENELKHKNVPQSKERCPSSDDDFRPTTLASVGTFESTRKKPNKKRQKVGGPSECRRIVNGPRQFLASNESNKESAEQVMDSAEKGKHADVLVKQPNIALTVKQGHKSCVGFTACEGDIQDDTKLHINSNLAEKTMCADGGIACTGNIPSVEQSNADRQKLRKTLQGTSTSCIFQPQFNSKNALLRSNKHCVVTSGDRSCQHTASGAFNVSADDGYLSKCKDHVHLLNHNRLKSLMKEEEILDKELEDARELRHKCELEEISALKAYRKAQRALINANHRCNYLYYQRDLLSIQLRTLQMEETSSSWSPALNKQGEIELGVIMEDSKADADQLPNLSRHLQADYDEILDRLRCERNVLQTGCEPSGTSFEHLAGPLIVGSNPVSEPDGSTSELGTRYAAIAVSTPNHPVLSADEDEETFPSKKENLGSSLANEIKMDDIKEGVEVMREKMTVKSAPENMEDLGLLEASLRSELFQRLGRRTLATTSGLNVIEDSNCDRIANCEAQNCKDYKKVGKFSNPSDEGLMELDQSQMPDSKGKEGSERISDQGHFDTSCDDYGSRGSVDPEESTSSLKECQGQKLSTGFALPSADLKIVFRWLKVVLPDIYPLFQTRKNGFPLVEMMSIQDGFGDVIQMLATEAKIESLISSAGDAAVNPFWPLCMFELRGQCNNDECPWQHARDYHKRNLKQLTVSPMSVSDVEVESTLSHRNAADLQSIHRQSYITVPTYWIGPQLIKVNSFSSGCLLARNVWQYTWSDFCTFFGIPFLMQRVLPPDVPCLCSKDGHPGNQKSWKGPSFYHQIQDDSMKQLTQGSGDVERILELSIDIFNQGAHELGMKEKALAFLSRCLEAQPNSVVLWIVYLHIYYSKDKGVRKDDMMHLAIQYNDDSYELWLLYINSRMQLHSRLEAYDTAIREFISKAHSSSGSKHASSCLVDLLLEMLDFLCMSGNADKAISRINELLYPAPSHNSSQTAISDVFDCLTVPDKCTLWVCLVYIVVYKKLPEAVLQRFEFEQECPSGIEWLPVQLTVEEKGQALNLLGMAVHAVVSLNGDSSGRDNETEAAVRAEQLLCVSHVRCVAALEGFDCCNDLLVRYMKLYPTCYELSLMWARMRKDYLEQVAGFEGFEKVLVNWPKEEPGIQCIWNQYAEFALENATVTLVKNLMIRWFTTFHTVQNKENVGLMERVEDSPSFATSNSAFHSIQRDEMFGLLNLSLYHVLHDNLTEARVALDKALKLAIGVDFILCIKAHALFQIFYEFDVVKDIPAFITGYLTDVRASTKPEPLSRRFLKSMKRSRTRVLVENFLGPVSFDSSVINSILEILYGPSLLPDNSKLEDLVDFVEALMLILPTNYKLALSACKFIQSQNLVGAPSASFNFWGSSLLVNSIFQAFPVAPEQVWVEAAEVLGRLETENFPDRFHQVAVLVYPFSVKLWQSYYKLCKTSGNEVNILKSATERGIVLG</sequence>
<keyword evidence="4" id="KW-1185">Reference proteome</keyword>
<feature type="compositionally biased region" description="Basic and acidic residues" evidence="1">
    <location>
        <begin position="269"/>
        <end position="289"/>
    </location>
</feature>
<dbReference type="Proteomes" id="UP000825729">
    <property type="component" value="Unassembled WGS sequence"/>
</dbReference>
<dbReference type="Pfam" id="PF10650">
    <property type="entry name" value="zf-C3H1"/>
    <property type="match status" value="1"/>
</dbReference>
<evidence type="ECO:0000259" key="2">
    <source>
        <dbReference type="Pfam" id="PF10650"/>
    </source>
</evidence>
<protein>
    <recommendedName>
        <fullName evidence="2">Putative zinc-finger domain-containing protein</fullName>
    </recommendedName>
</protein>
<evidence type="ECO:0000313" key="4">
    <source>
        <dbReference type="Proteomes" id="UP000825729"/>
    </source>
</evidence>